<proteinExistence type="inferred from homology"/>
<evidence type="ECO:0000259" key="14">
    <source>
        <dbReference type="PROSITE" id="PS50011"/>
    </source>
</evidence>
<comment type="caution">
    <text evidence="15">The sequence shown here is derived from an EMBL/GenBank/DDBJ whole genome shotgun (WGS) entry which is preliminary data.</text>
</comment>
<dbReference type="GO" id="GO:0000082">
    <property type="term" value="P:G1/S transition of mitotic cell cycle"/>
    <property type="evidence" value="ECO:0007669"/>
    <property type="project" value="TreeGrafter"/>
</dbReference>
<dbReference type="GO" id="GO:0005737">
    <property type="term" value="C:cytoplasm"/>
    <property type="evidence" value="ECO:0007669"/>
    <property type="project" value="TreeGrafter"/>
</dbReference>
<keyword evidence="7" id="KW-0418">Kinase</keyword>
<dbReference type="InterPro" id="IPR020569">
    <property type="entry name" value="UPF0029_Impact_CS"/>
</dbReference>
<comment type="catalytic activity">
    <reaction evidence="10">
        <text>L-threonyl-[protein] + ATP = O-phospho-L-threonyl-[protein] + ADP + H(+)</text>
        <dbReference type="Rhea" id="RHEA:46608"/>
        <dbReference type="Rhea" id="RHEA-COMP:11060"/>
        <dbReference type="Rhea" id="RHEA-COMP:11605"/>
        <dbReference type="ChEBI" id="CHEBI:15378"/>
        <dbReference type="ChEBI" id="CHEBI:30013"/>
        <dbReference type="ChEBI" id="CHEBI:30616"/>
        <dbReference type="ChEBI" id="CHEBI:61977"/>
        <dbReference type="ChEBI" id="CHEBI:456216"/>
        <dbReference type="EC" id="2.7.11.22"/>
    </reaction>
</comment>
<dbReference type="Pfam" id="PF00069">
    <property type="entry name" value="Pkinase"/>
    <property type="match status" value="2"/>
</dbReference>
<feature type="region of interest" description="Disordered" evidence="13">
    <location>
        <begin position="82"/>
        <end position="118"/>
    </location>
</feature>
<feature type="binding site" evidence="12">
    <location>
        <position position="630"/>
    </location>
    <ligand>
        <name>ATP</name>
        <dbReference type="ChEBI" id="CHEBI:30616"/>
    </ligand>
</feature>
<reference evidence="15 16" key="1">
    <citation type="submission" date="2018-01" db="EMBL/GenBank/DDBJ databases">
        <title>Harnessing the power of phylogenomics to disentangle the directionality and signatures of interkingdom host jumping in the parasitic fungal genus Tolypocladium.</title>
        <authorList>
            <person name="Quandt C.A."/>
            <person name="Patterson W."/>
            <person name="Spatafora J.W."/>
        </authorList>
    </citation>
    <scope>NUCLEOTIDE SEQUENCE [LARGE SCALE GENOMIC DNA]</scope>
    <source>
        <strain evidence="15 16">NRBC 100945</strain>
    </source>
</reference>
<dbReference type="SUPFAM" id="SSF54211">
    <property type="entry name" value="Ribosomal protein S5 domain 2-like"/>
    <property type="match status" value="1"/>
</dbReference>
<dbReference type="InterPro" id="IPR000719">
    <property type="entry name" value="Prot_kinase_dom"/>
</dbReference>
<dbReference type="GO" id="GO:0007165">
    <property type="term" value="P:signal transduction"/>
    <property type="evidence" value="ECO:0007669"/>
    <property type="project" value="TreeGrafter"/>
</dbReference>
<dbReference type="GO" id="GO:0004693">
    <property type="term" value="F:cyclin-dependent protein serine/threonine kinase activity"/>
    <property type="evidence" value="ECO:0007669"/>
    <property type="project" value="UniProtKB-EC"/>
</dbReference>
<evidence type="ECO:0000256" key="12">
    <source>
        <dbReference type="PROSITE-ProRule" id="PRU10141"/>
    </source>
</evidence>
<dbReference type="InterPro" id="IPR017441">
    <property type="entry name" value="Protein_kinase_ATP_BS"/>
</dbReference>
<dbReference type="EMBL" id="PKSG01000775">
    <property type="protein sequence ID" value="POR32876.1"/>
    <property type="molecule type" value="Genomic_DNA"/>
</dbReference>
<feature type="region of interest" description="Disordered" evidence="13">
    <location>
        <begin position="557"/>
        <end position="599"/>
    </location>
</feature>
<protein>
    <recommendedName>
        <fullName evidence="9">Cyclin-dependent kinase 1</fullName>
        <ecNumber evidence="2">2.7.11.22</ecNumber>
    </recommendedName>
</protein>
<dbReference type="SUPFAM" id="SSF56112">
    <property type="entry name" value="Protein kinase-like (PK-like)"/>
    <property type="match status" value="1"/>
</dbReference>
<keyword evidence="6 12" id="KW-0547">Nucleotide-binding</keyword>
<dbReference type="PROSITE" id="PS00107">
    <property type="entry name" value="PROTEIN_KINASE_ATP"/>
    <property type="match status" value="1"/>
</dbReference>
<dbReference type="GO" id="GO:0030332">
    <property type="term" value="F:cyclin binding"/>
    <property type="evidence" value="ECO:0007669"/>
    <property type="project" value="TreeGrafter"/>
</dbReference>
<name>A0A2S4KRR3_9HYPO</name>
<sequence length="837" mass="91714">MHFTRALPYIDEGPVMAGQGDLQELLRMLTTRKVSMMAAMGHIKALQSKNLRSIEQIAEAPFATMESAIGDAKLAKSFHTACKNHGKKTTKRAAEASTSPDEKRPKLEPHKRDLDYSSMTADELEGSLSLPLVEDEEVIKGTGLVTNRAPLVLAFAVELLRFTMPEQPPSSRLSLAQAVVSANSRTKAMSLGIERASVGGEDQIPEGQPKVRVLGRDVPVLKRGGYAWSSEPAKDEDSVASTASTAQAWQEKKTWSASQKLTSKASTFIGHAATLSSPTQRARLMKELMTEKPELETATHNAWAVRASYGNSPLVQEASFDDGESGCGKFMLELMREADVKNAVVVLTRWYGGVMLGPDRWRLMRECISDALSSQRRTCTLSGEAVWALDPQDTKPAASTVGMAIHRPEGARNYLLRSFATAHEAGAGEGRKTVAALNDEKQENLGRLLGALRLLYASWAGVLSKDELDRRAWSWYVAVRPDVEAGPSGWGAKGMLRLDKILALRRKETSADGHMGSGMNSSGGQRIEMFFTGAWPLSICPAETQPASAIGWQASKQNEGVKSTPAGNPASTTPSVLRRCTKDDEQDSGSSEPLDKMENYQKLEKVGEGTYGVVYKARDLANGGRIVALKKIRLEAEDEGVPSTAIREISLLKEMKDPNIVRLLNIVHADGHKLYLVFEFLDLDLKKYMEALPVSDGGRGKALPEGSSPQLYSTGVDMWSVGCIFAEMCTRKPLFPGDSEIDEIFKIFRALGTPSEDLWPGVTSYPDFKSSFPKWQRDVSKALCQNLDQKGLDLLEMMLIYDPAGRISAKQACNHPYFEDYLAQQQAAVGRLNGYYH</sequence>
<dbReference type="InterPro" id="IPR050108">
    <property type="entry name" value="CDK"/>
</dbReference>
<dbReference type="GO" id="GO:0010468">
    <property type="term" value="P:regulation of gene expression"/>
    <property type="evidence" value="ECO:0007669"/>
    <property type="project" value="TreeGrafter"/>
</dbReference>
<dbReference type="GO" id="GO:0005634">
    <property type="term" value="C:nucleus"/>
    <property type="evidence" value="ECO:0007669"/>
    <property type="project" value="TreeGrafter"/>
</dbReference>
<dbReference type="Gene3D" id="1.10.510.10">
    <property type="entry name" value="Transferase(Phosphotransferase) domain 1"/>
    <property type="match status" value="1"/>
</dbReference>
<dbReference type="InterPro" id="IPR001498">
    <property type="entry name" value="Impact_N"/>
</dbReference>
<feature type="domain" description="Protein kinase" evidence="14">
    <location>
        <begin position="600"/>
        <end position="837"/>
    </location>
</feature>
<dbReference type="STRING" id="94208.A0A2S4KRR3"/>
<dbReference type="GO" id="GO:0010389">
    <property type="term" value="P:regulation of G2/M transition of mitotic cell cycle"/>
    <property type="evidence" value="ECO:0007669"/>
    <property type="project" value="TreeGrafter"/>
</dbReference>
<comment type="similarity">
    <text evidence="1">Belongs to the protein kinase superfamily. CMGC Ser/Thr protein kinase family. CDC2/CDKX subfamily.</text>
</comment>
<evidence type="ECO:0000256" key="3">
    <source>
        <dbReference type="ARBA" id="ARBA00022527"/>
    </source>
</evidence>
<feature type="compositionally biased region" description="Basic residues" evidence="13">
    <location>
        <begin position="82"/>
        <end position="91"/>
    </location>
</feature>
<dbReference type="InterPro" id="IPR020568">
    <property type="entry name" value="Ribosomal_Su5_D2-typ_SF"/>
</dbReference>
<evidence type="ECO:0000256" key="10">
    <source>
        <dbReference type="ARBA" id="ARBA00047811"/>
    </source>
</evidence>
<organism evidence="15 16">
    <name type="scientific">Tolypocladium paradoxum</name>
    <dbReference type="NCBI Taxonomy" id="94208"/>
    <lineage>
        <taxon>Eukaryota</taxon>
        <taxon>Fungi</taxon>
        <taxon>Dikarya</taxon>
        <taxon>Ascomycota</taxon>
        <taxon>Pezizomycotina</taxon>
        <taxon>Sordariomycetes</taxon>
        <taxon>Hypocreomycetidae</taxon>
        <taxon>Hypocreales</taxon>
        <taxon>Ophiocordycipitaceae</taxon>
        <taxon>Tolypocladium</taxon>
    </lineage>
</organism>
<evidence type="ECO:0000313" key="16">
    <source>
        <dbReference type="Proteomes" id="UP000237481"/>
    </source>
</evidence>
<dbReference type="PANTHER" id="PTHR24056:SF254">
    <property type="entry name" value="CYCLIN-DEPENDENT KINASE 2"/>
    <property type="match status" value="1"/>
</dbReference>
<dbReference type="Gene3D" id="3.30.230.30">
    <property type="entry name" value="Impact, N-terminal domain"/>
    <property type="match status" value="1"/>
</dbReference>
<evidence type="ECO:0000256" key="13">
    <source>
        <dbReference type="SAM" id="MobiDB-lite"/>
    </source>
</evidence>
<dbReference type="Gene3D" id="3.30.200.20">
    <property type="entry name" value="Phosphorylase Kinase, domain 1"/>
    <property type="match status" value="1"/>
</dbReference>
<keyword evidence="8 12" id="KW-0067">ATP-binding</keyword>
<dbReference type="EC" id="2.7.11.22" evidence="2"/>
<dbReference type="PROSITE" id="PS00910">
    <property type="entry name" value="UPF0029"/>
    <property type="match status" value="1"/>
</dbReference>
<keyword evidence="3" id="KW-0723">Serine/threonine-protein kinase</keyword>
<gene>
    <name evidence="15" type="ORF">TPAR_06925</name>
</gene>
<accession>A0A2S4KRR3</accession>
<feature type="compositionally biased region" description="Polar residues" evidence="13">
    <location>
        <begin position="557"/>
        <end position="575"/>
    </location>
</feature>
<feature type="compositionally biased region" description="Basic and acidic residues" evidence="13">
    <location>
        <begin position="100"/>
        <end position="115"/>
    </location>
</feature>
<dbReference type="Proteomes" id="UP000237481">
    <property type="component" value="Unassembled WGS sequence"/>
</dbReference>
<keyword evidence="4" id="KW-0597">Phosphoprotein</keyword>
<evidence type="ECO:0000256" key="4">
    <source>
        <dbReference type="ARBA" id="ARBA00022553"/>
    </source>
</evidence>
<evidence type="ECO:0000256" key="8">
    <source>
        <dbReference type="ARBA" id="ARBA00022840"/>
    </source>
</evidence>
<evidence type="ECO:0000256" key="5">
    <source>
        <dbReference type="ARBA" id="ARBA00022679"/>
    </source>
</evidence>
<dbReference type="Pfam" id="PF01205">
    <property type="entry name" value="Impact_N"/>
    <property type="match status" value="1"/>
</dbReference>
<keyword evidence="5" id="KW-0808">Transferase</keyword>
<evidence type="ECO:0000313" key="15">
    <source>
        <dbReference type="EMBL" id="POR32876.1"/>
    </source>
</evidence>
<dbReference type="InterPro" id="IPR011009">
    <property type="entry name" value="Kinase-like_dom_sf"/>
</dbReference>
<evidence type="ECO:0000256" key="6">
    <source>
        <dbReference type="ARBA" id="ARBA00022741"/>
    </source>
</evidence>
<dbReference type="GO" id="GO:0005524">
    <property type="term" value="F:ATP binding"/>
    <property type="evidence" value="ECO:0007669"/>
    <property type="project" value="UniProtKB-UniRule"/>
</dbReference>
<dbReference type="FunFam" id="3.30.200.20:FF:000027">
    <property type="entry name" value="Putative Cyclin-dependent kinase 1"/>
    <property type="match status" value="1"/>
</dbReference>
<dbReference type="InterPro" id="IPR036956">
    <property type="entry name" value="Impact_N_sf"/>
</dbReference>
<evidence type="ECO:0000256" key="11">
    <source>
        <dbReference type="ARBA" id="ARBA00048367"/>
    </source>
</evidence>
<dbReference type="PANTHER" id="PTHR24056">
    <property type="entry name" value="CELL DIVISION PROTEIN KINASE"/>
    <property type="match status" value="1"/>
</dbReference>
<evidence type="ECO:0000256" key="9">
    <source>
        <dbReference type="ARBA" id="ARBA00039266"/>
    </source>
</evidence>
<evidence type="ECO:0000256" key="7">
    <source>
        <dbReference type="ARBA" id="ARBA00022777"/>
    </source>
</evidence>
<dbReference type="AlphaFoldDB" id="A0A2S4KRR3"/>
<keyword evidence="16" id="KW-1185">Reference proteome</keyword>
<evidence type="ECO:0000256" key="1">
    <source>
        <dbReference type="ARBA" id="ARBA00006485"/>
    </source>
</evidence>
<dbReference type="OrthoDB" id="514070at2759"/>
<dbReference type="GO" id="GO:0000307">
    <property type="term" value="C:cyclin-dependent protein kinase holoenzyme complex"/>
    <property type="evidence" value="ECO:0007669"/>
    <property type="project" value="TreeGrafter"/>
</dbReference>
<comment type="catalytic activity">
    <reaction evidence="11">
        <text>L-seryl-[protein] + ATP = O-phospho-L-seryl-[protein] + ADP + H(+)</text>
        <dbReference type="Rhea" id="RHEA:17989"/>
        <dbReference type="Rhea" id="RHEA-COMP:9863"/>
        <dbReference type="Rhea" id="RHEA-COMP:11604"/>
        <dbReference type="ChEBI" id="CHEBI:15378"/>
        <dbReference type="ChEBI" id="CHEBI:29999"/>
        <dbReference type="ChEBI" id="CHEBI:30616"/>
        <dbReference type="ChEBI" id="CHEBI:83421"/>
        <dbReference type="ChEBI" id="CHEBI:456216"/>
        <dbReference type="EC" id="2.7.11.22"/>
    </reaction>
</comment>
<evidence type="ECO:0000256" key="2">
    <source>
        <dbReference type="ARBA" id="ARBA00012425"/>
    </source>
</evidence>
<dbReference type="PROSITE" id="PS50011">
    <property type="entry name" value="PROTEIN_KINASE_DOM"/>
    <property type="match status" value="1"/>
</dbReference>